<feature type="domain" description="Histidine kinase" evidence="16">
    <location>
        <begin position="512"/>
        <end position="728"/>
    </location>
</feature>
<proteinExistence type="predicted"/>
<keyword evidence="9" id="KW-0418">Kinase</keyword>
<evidence type="ECO:0000256" key="3">
    <source>
        <dbReference type="ARBA" id="ARBA00012438"/>
    </source>
</evidence>
<evidence type="ECO:0000256" key="4">
    <source>
        <dbReference type="ARBA" id="ARBA00022475"/>
    </source>
</evidence>
<evidence type="ECO:0000256" key="12">
    <source>
        <dbReference type="ARBA" id="ARBA00023012"/>
    </source>
</evidence>
<keyword evidence="14" id="KW-0175">Coiled coil</keyword>
<dbReference type="EC" id="2.7.13.3" evidence="3"/>
<organism evidence="17 18">
    <name type="scientific">Lederbergia citrisecunda</name>
    <dbReference type="NCBI Taxonomy" id="2833583"/>
    <lineage>
        <taxon>Bacteria</taxon>
        <taxon>Bacillati</taxon>
        <taxon>Bacillota</taxon>
        <taxon>Bacilli</taxon>
        <taxon>Bacillales</taxon>
        <taxon>Bacillaceae</taxon>
        <taxon>Lederbergia</taxon>
    </lineage>
</organism>
<evidence type="ECO:0000256" key="14">
    <source>
        <dbReference type="SAM" id="Coils"/>
    </source>
</evidence>
<evidence type="ECO:0000256" key="2">
    <source>
        <dbReference type="ARBA" id="ARBA00004651"/>
    </source>
</evidence>
<dbReference type="InterPro" id="IPR036890">
    <property type="entry name" value="HATPase_C_sf"/>
</dbReference>
<dbReference type="PANTHER" id="PTHR45528">
    <property type="entry name" value="SENSOR HISTIDINE KINASE CPXA"/>
    <property type="match status" value="1"/>
</dbReference>
<evidence type="ECO:0000256" key="5">
    <source>
        <dbReference type="ARBA" id="ARBA00022553"/>
    </source>
</evidence>
<keyword evidence="12" id="KW-0902">Two-component regulatory system</keyword>
<dbReference type="GO" id="GO:0000155">
    <property type="term" value="F:phosphorelay sensor kinase activity"/>
    <property type="evidence" value="ECO:0007669"/>
    <property type="project" value="InterPro"/>
</dbReference>
<evidence type="ECO:0000256" key="8">
    <source>
        <dbReference type="ARBA" id="ARBA00022741"/>
    </source>
</evidence>
<dbReference type="Proteomes" id="UP000682713">
    <property type="component" value="Unassembled WGS sequence"/>
</dbReference>
<comment type="caution">
    <text evidence="17">The sequence shown here is derived from an EMBL/GenBank/DDBJ whole genome shotgun (WGS) entry which is preliminary data.</text>
</comment>
<evidence type="ECO:0000313" key="17">
    <source>
        <dbReference type="EMBL" id="MBS4201835.1"/>
    </source>
</evidence>
<dbReference type="CDD" id="cd00082">
    <property type="entry name" value="HisKA"/>
    <property type="match status" value="1"/>
</dbReference>
<protein>
    <recommendedName>
        <fullName evidence="3">histidine kinase</fullName>
        <ecNumber evidence="3">2.7.13.3</ecNumber>
    </recommendedName>
</protein>
<keyword evidence="4" id="KW-1003">Cell membrane</keyword>
<keyword evidence="10" id="KW-0067">ATP-binding</keyword>
<dbReference type="InterPro" id="IPR003594">
    <property type="entry name" value="HATPase_dom"/>
</dbReference>
<name>A0A942TQF4_9BACI</name>
<dbReference type="SMART" id="SM00387">
    <property type="entry name" value="HATPase_c"/>
    <property type="match status" value="1"/>
</dbReference>
<sequence length="729" mass="84083">MATKWKSRFLMLLWSTFLTIGLTGICVLLLYGKDYIYPNYFHTPKFQNEINEFSYLLYISNNLDWESTMTITNQEIEEFRNRYGNLDNEVKKIQTQYKNRIKSVQNTINQDTENIIKSERDDRIEDLSKIFSSDDYVQEKIIQEKEERYKEYQRNLENYDRKFKYYFRNSQTGEIYTNLSYSDSPTVENYLKNDNMIYITDYIVYGDDPSIFNLSNKNKISLDSYDSWYEGKIGIPKSLPSYSPIIRDNKEYMKSQVVVWLFVLLSIVASIFCYNIGKKIKRNSFGSEKAAIFYNRIPIDIRSGIFIITGTVGGVFLVIGTRQLPYILQNSSFQGKSTLVALGLAVLPVGLTAVQGEFLFREISEWENFKIKIKDSFLNRKVQQVRNNFQDAFLNRRSGTQLFLILGLIFFLGAGLITLYIHPIAFLIYAFILVIIGFPLVTVLVKKVGYFNYILEATNTLSVGTLDSDIPVNGKFVLSTIASNLNSINQKVKTTQSEQVKSERLKTELITNVSHDLRTPLTSIITYTDLLKQRNLSVKEREHYLYIIDQKSKRLKVLIDDLFEVSKMASGNIKLILAKVDLVQLLQQALGEYNDKIKESSLLFRVSKPEKPIYASVDGQKLWRVFENLIGNILKYSLDNSRVYISVCKSEAGNEGFITFKNVSKYELNGNHEELFERFKRGDMSRHTEGSGLGLAIAKSIVDLHDGSLEIETDGDLFKVTVILKLYEV</sequence>
<keyword evidence="6" id="KW-0808">Transferase</keyword>
<evidence type="ECO:0000256" key="1">
    <source>
        <dbReference type="ARBA" id="ARBA00000085"/>
    </source>
</evidence>
<feature type="transmembrane region" description="Helical" evidence="15">
    <location>
        <begin position="12"/>
        <end position="32"/>
    </location>
</feature>
<evidence type="ECO:0000313" key="18">
    <source>
        <dbReference type="Proteomes" id="UP000682713"/>
    </source>
</evidence>
<evidence type="ECO:0000256" key="11">
    <source>
        <dbReference type="ARBA" id="ARBA00022989"/>
    </source>
</evidence>
<evidence type="ECO:0000256" key="15">
    <source>
        <dbReference type="SAM" id="Phobius"/>
    </source>
</evidence>
<feature type="transmembrane region" description="Helical" evidence="15">
    <location>
        <begin position="257"/>
        <end position="276"/>
    </location>
</feature>
<keyword evidence="5" id="KW-0597">Phosphoprotein</keyword>
<dbReference type="FunFam" id="1.10.287.130:FF:000008">
    <property type="entry name" value="Two-component sensor histidine kinase"/>
    <property type="match status" value="1"/>
</dbReference>
<evidence type="ECO:0000256" key="6">
    <source>
        <dbReference type="ARBA" id="ARBA00022679"/>
    </source>
</evidence>
<gene>
    <name evidence="17" type="ORF">KHA93_19710</name>
</gene>
<keyword evidence="8" id="KW-0547">Nucleotide-binding</keyword>
<dbReference type="AlphaFoldDB" id="A0A942TQF4"/>
<dbReference type="Gene3D" id="1.10.287.130">
    <property type="match status" value="1"/>
</dbReference>
<feature type="transmembrane region" description="Helical" evidence="15">
    <location>
        <begin position="402"/>
        <end position="421"/>
    </location>
</feature>
<feature type="transmembrane region" description="Helical" evidence="15">
    <location>
        <begin position="339"/>
        <end position="360"/>
    </location>
</feature>
<dbReference type="Pfam" id="PF02518">
    <property type="entry name" value="HATPase_c"/>
    <property type="match status" value="1"/>
</dbReference>
<dbReference type="Gene3D" id="3.30.565.10">
    <property type="entry name" value="Histidine kinase-like ATPase, C-terminal domain"/>
    <property type="match status" value="1"/>
</dbReference>
<evidence type="ECO:0000259" key="16">
    <source>
        <dbReference type="PROSITE" id="PS50109"/>
    </source>
</evidence>
<dbReference type="InterPro" id="IPR003661">
    <property type="entry name" value="HisK_dim/P_dom"/>
</dbReference>
<dbReference type="InterPro" id="IPR050398">
    <property type="entry name" value="HssS/ArlS-like"/>
</dbReference>
<keyword evidence="7 15" id="KW-0812">Transmembrane</keyword>
<keyword evidence="13 15" id="KW-0472">Membrane</keyword>
<dbReference type="InterPro" id="IPR005467">
    <property type="entry name" value="His_kinase_dom"/>
</dbReference>
<accession>A0A942TQF4</accession>
<dbReference type="SUPFAM" id="SSF47384">
    <property type="entry name" value="Homodimeric domain of signal transducing histidine kinase"/>
    <property type="match status" value="1"/>
</dbReference>
<dbReference type="Pfam" id="PF00512">
    <property type="entry name" value="HisKA"/>
    <property type="match status" value="1"/>
</dbReference>
<dbReference type="GO" id="GO:0005886">
    <property type="term" value="C:plasma membrane"/>
    <property type="evidence" value="ECO:0007669"/>
    <property type="project" value="UniProtKB-SubCell"/>
</dbReference>
<feature type="transmembrane region" description="Helical" evidence="15">
    <location>
        <begin position="297"/>
        <end position="319"/>
    </location>
</feature>
<dbReference type="SUPFAM" id="SSF55874">
    <property type="entry name" value="ATPase domain of HSP90 chaperone/DNA topoisomerase II/histidine kinase"/>
    <property type="match status" value="1"/>
</dbReference>
<dbReference type="SMART" id="SM00388">
    <property type="entry name" value="HisKA"/>
    <property type="match status" value="1"/>
</dbReference>
<dbReference type="EMBL" id="JAGYPJ010000001">
    <property type="protein sequence ID" value="MBS4201835.1"/>
    <property type="molecule type" value="Genomic_DNA"/>
</dbReference>
<comment type="catalytic activity">
    <reaction evidence="1">
        <text>ATP + protein L-histidine = ADP + protein N-phospho-L-histidine.</text>
        <dbReference type="EC" id="2.7.13.3"/>
    </reaction>
</comment>
<dbReference type="GO" id="GO:0005524">
    <property type="term" value="F:ATP binding"/>
    <property type="evidence" value="ECO:0007669"/>
    <property type="project" value="UniProtKB-KW"/>
</dbReference>
<keyword evidence="18" id="KW-1185">Reference proteome</keyword>
<comment type="subcellular location">
    <subcellularLocation>
        <location evidence="2">Cell membrane</location>
        <topology evidence="2">Multi-pass membrane protein</topology>
    </subcellularLocation>
</comment>
<dbReference type="PRINTS" id="PR00344">
    <property type="entry name" value="BCTRLSENSOR"/>
</dbReference>
<evidence type="ECO:0000256" key="13">
    <source>
        <dbReference type="ARBA" id="ARBA00023136"/>
    </source>
</evidence>
<dbReference type="InterPro" id="IPR004358">
    <property type="entry name" value="Sig_transdc_His_kin-like_C"/>
</dbReference>
<evidence type="ECO:0000256" key="7">
    <source>
        <dbReference type="ARBA" id="ARBA00022692"/>
    </source>
</evidence>
<dbReference type="InterPro" id="IPR036097">
    <property type="entry name" value="HisK_dim/P_sf"/>
</dbReference>
<feature type="transmembrane region" description="Helical" evidence="15">
    <location>
        <begin position="427"/>
        <end position="445"/>
    </location>
</feature>
<evidence type="ECO:0000256" key="9">
    <source>
        <dbReference type="ARBA" id="ARBA00022777"/>
    </source>
</evidence>
<evidence type="ECO:0000256" key="10">
    <source>
        <dbReference type="ARBA" id="ARBA00022840"/>
    </source>
</evidence>
<reference evidence="17 18" key="1">
    <citation type="submission" date="2021-05" db="EMBL/GenBank/DDBJ databases">
        <title>Novel Bacillus species.</title>
        <authorList>
            <person name="Liu G."/>
        </authorList>
    </citation>
    <scope>NUCLEOTIDE SEQUENCE [LARGE SCALE GENOMIC DNA]</scope>
    <source>
        <strain evidence="17 18">FJAT-49732</strain>
    </source>
</reference>
<keyword evidence="11 15" id="KW-1133">Transmembrane helix</keyword>
<feature type="coiled-coil region" evidence="14">
    <location>
        <begin position="69"/>
        <end position="96"/>
    </location>
</feature>
<dbReference type="PROSITE" id="PS50109">
    <property type="entry name" value="HIS_KIN"/>
    <property type="match status" value="1"/>
</dbReference>
<dbReference type="PANTHER" id="PTHR45528:SF1">
    <property type="entry name" value="SENSOR HISTIDINE KINASE CPXA"/>
    <property type="match status" value="1"/>
</dbReference>